<keyword evidence="2" id="KW-1185">Reference proteome</keyword>
<dbReference type="AlphaFoldDB" id="A0A2P4ZRV6"/>
<gene>
    <name evidence="1" type="ORF">TGAM01_v203974</name>
</gene>
<dbReference type="PANTHER" id="PTHR37540">
    <property type="entry name" value="TRANSCRIPTION FACTOR (ACR-2), PUTATIVE-RELATED-RELATED"/>
    <property type="match status" value="1"/>
</dbReference>
<evidence type="ECO:0000313" key="2">
    <source>
        <dbReference type="Proteomes" id="UP000054821"/>
    </source>
</evidence>
<proteinExistence type="predicted"/>
<comment type="caution">
    <text evidence="1">The sequence shown here is derived from an EMBL/GenBank/DDBJ whole genome shotgun (WGS) entry which is preliminary data.</text>
</comment>
<name>A0A2P4ZRV6_9HYPO</name>
<evidence type="ECO:0000313" key="1">
    <source>
        <dbReference type="EMBL" id="PON27025.1"/>
    </source>
</evidence>
<organism evidence="1 2">
    <name type="scientific">Trichoderma gamsii</name>
    <dbReference type="NCBI Taxonomy" id="398673"/>
    <lineage>
        <taxon>Eukaryota</taxon>
        <taxon>Fungi</taxon>
        <taxon>Dikarya</taxon>
        <taxon>Ascomycota</taxon>
        <taxon>Pezizomycotina</taxon>
        <taxon>Sordariomycetes</taxon>
        <taxon>Hypocreomycetidae</taxon>
        <taxon>Hypocreales</taxon>
        <taxon>Hypocreaceae</taxon>
        <taxon>Trichoderma</taxon>
    </lineage>
</organism>
<dbReference type="EMBL" id="JPDN02000011">
    <property type="protein sequence ID" value="PON27025.1"/>
    <property type="molecule type" value="Genomic_DNA"/>
</dbReference>
<dbReference type="Proteomes" id="UP000054821">
    <property type="component" value="Unassembled WGS sequence"/>
</dbReference>
<sequence>MDPLTSSRRDPFGSFVRPLSQLEQYLFDHYVTVVTTQYDSECVILRDTSFHHHQLRMNWIQMAVSYVGLLSYALQFSCDHLGEVYHCIDYAALATQYKILCISAIKEAISAQDCSARNPVVATIISLALDELRTGNITASRQHVRALAKMVQFSGGLQTLGMNGLLKHIFEKLAYDMRLLEDDETSSSVLMDFVNRGGINLSSISGPVAASH</sequence>
<dbReference type="RefSeq" id="XP_024405905.1">
    <property type="nucleotide sequence ID" value="XM_024549320.1"/>
</dbReference>
<dbReference type="GeneID" id="36347488"/>
<protein>
    <submittedName>
        <fullName evidence="1">Uncharacterized protein</fullName>
    </submittedName>
</protein>
<accession>A0A2P4ZRV6</accession>
<dbReference type="PANTHER" id="PTHR37540:SF5">
    <property type="entry name" value="TRANSCRIPTION FACTOR DOMAIN-CONTAINING PROTEIN"/>
    <property type="match status" value="1"/>
</dbReference>
<reference evidence="1 2" key="1">
    <citation type="journal article" date="2016" name="Genome Announc.">
        <title>Draft Whole-Genome Sequence of Trichoderma gamsii T6085, a Promising Biocontrol Agent of Fusarium Head Blight on Wheat.</title>
        <authorList>
            <person name="Baroncelli R."/>
            <person name="Zapparata A."/>
            <person name="Piaggeschi G."/>
            <person name="Sarrocco S."/>
            <person name="Vannacci G."/>
        </authorList>
    </citation>
    <scope>NUCLEOTIDE SEQUENCE [LARGE SCALE GENOMIC DNA]</scope>
    <source>
        <strain evidence="1 2">T6085</strain>
    </source>
</reference>
<dbReference type="STRING" id="398673.A0A2P4ZRV6"/>